<keyword evidence="1" id="KW-0732">Signal</keyword>
<dbReference type="Proteomes" id="UP000006034">
    <property type="component" value="Unassembled WGS sequence"/>
</dbReference>
<dbReference type="EMBL" id="ADCP02000001">
    <property type="protein sequence ID" value="EFV44754.1"/>
    <property type="molecule type" value="Genomic_DNA"/>
</dbReference>
<feature type="chain" id="PRO_5003200970" evidence="1">
    <location>
        <begin position="24"/>
        <end position="148"/>
    </location>
</feature>
<dbReference type="GeneID" id="78086613"/>
<dbReference type="AlphaFoldDB" id="E5Y5M9"/>
<evidence type="ECO:0000313" key="2">
    <source>
        <dbReference type="EMBL" id="EFV44754.1"/>
    </source>
</evidence>
<dbReference type="OrthoDB" id="5460044at2"/>
<organism evidence="2 3">
    <name type="scientific">Bilophila wadsworthia (strain 3_1_6)</name>
    <dbReference type="NCBI Taxonomy" id="563192"/>
    <lineage>
        <taxon>Bacteria</taxon>
        <taxon>Pseudomonadati</taxon>
        <taxon>Thermodesulfobacteriota</taxon>
        <taxon>Desulfovibrionia</taxon>
        <taxon>Desulfovibrionales</taxon>
        <taxon>Desulfovibrionaceae</taxon>
        <taxon>Bilophila</taxon>
    </lineage>
</organism>
<comment type="caution">
    <text evidence="2">The sequence shown here is derived from an EMBL/GenBank/DDBJ whole genome shotgun (WGS) entry which is preliminary data.</text>
</comment>
<proteinExistence type="predicted"/>
<accession>E5Y5M9</accession>
<dbReference type="STRING" id="563192.HMPREF0179_01492"/>
<dbReference type="HOGENOM" id="CLU_124348_0_0_7"/>
<evidence type="ECO:0000256" key="1">
    <source>
        <dbReference type="SAM" id="SignalP"/>
    </source>
</evidence>
<gene>
    <name evidence="2" type="ORF">HMPREF0179_01492</name>
</gene>
<dbReference type="RefSeq" id="WP_005026737.1">
    <property type="nucleotide sequence ID" value="NZ_KE150238.1"/>
</dbReference>
<sequence>MALFFRLGLAGLLLLLTVLPASAETLYNQPPFSEKELNQFIADLPRFRAWIKTNKEKAHPIVNEAGEPDFLYSKNAAGYIEAAGWKPERFFCIMGRAAAAVAIIQQGDAITKEPPIEMPNVSDDELDVVRRNLPGLLKAISPAPTPKK</sequence>
<evidence type="ECO:0000313" key="3">
    <source>
        <dbReference type="Proteomes" id="UP000006034"/>
    </source>
</evidence>
<feature type="signal peptide" evidence="1">
    <location>
        <begin position="1"/>
        <end position="23"/>
    </location>
</feature>
<protein>
    <submittedName>
        <fullName evidence="2">Uncharacterized protein</fullName>
    </submittedName>
</protein>
<reference evidence="2 3" key="2">
    <citation type="submission" date="2013-04" db="EMBL/GenBank/DDBJ databases">
        <title>The Genome Sequence of Bilophila wadsworthia 3_1_6.</title>
        <authorList>
            <consortium name="The Broad Institute Genomics Platform"/>
            <person name="Earl A."/>
            <person name="Ward D."/>
            <person name="Feldgarden M."/>
            <person name="Gevers D."/>
            <person name="Sibley C."/>
            <person name="Strauss J."/>
            <person name="Allen-Vercoe E."/>
            <person name="Walker B."/>
            <person name="Young S."/>
            <person name="Zeng Q."/>
            <person name="Gargeya S."/>
            <person name="Fitzgerald M."/>
            <person name="Haas B."/>
            <person name="Abouelleil A."/>
            <person name="Allen A.W."/>
            <person name="Alvarado L."/>
            <person name="Arachchi H.M."/>
            <person name="Berlin A.M."/>
            <person name="Chapman S.B."/>
            <person name="Gainer-Dewar J."/>
            <person name="Goldberg J."/>
            <person name="Griggs A."/>
            <person name="Gujja S."/>
            <person name="Hansen M."/>
            <person name="Howarth C."/>
            <person name="Imamovic A."/>
            <person name="Ireland A."/>
            <person name="Larimer J."/>
            <person name="McCowan C."/>
            <person name="Murphy C."/>
            <person name="Pearson M."/>
            <person name="Poon T.W."/>
            <person name="Priest M."/>
            <person name="Roberts A."/>
            <person name="Saif S."/>
            <person name="Shea T."/>
            <person name="Sisk P."/>
            <person name="Sykes S."/>
            <person name="Wortman J."/>
            <person name="Nusbaum C."/>
            <person name="Birren B."/>
        </authorList>
    </citation>
    <scope>NUCLEOTIDE SEQUENCE [LARGE SCALE GENOMIC DNA]</scope>
    <source>
        <strain evidence="2 3">3_1_6</strain>
    </source>
</reference>
<name>E5Y5M9_BILW3</name>
<dbReference type="eggNOG" id="ENOG5031GA0">
    <property type="taxonomic scope" value="Bacteria"/>
</dbReference>
<keyword evidence="3" id="KW-1185">Reference proteome</keyword>
<reference evidence="2 3" key="1">
    <citation type="submission" date="2010-10" db="EMBL/GenBank/DDBJ databases">
        <authorList>
            <consortium name="The Broad Institute Genome Sequencing Platform"/>
            <person name="Ward D."/>
            <person name="Earl A."/>
            <person name="Feldgarden M."/>
            <person name="Young S.K."/>
            <person name="Gargeya S."/>
            <person name="Zeng Q."/>
            <person name="Alvarado L."/>
            <person name="Berlin A."/>
            <person name="Bochicchio J."/>
            <person name="Chapman S.B."/>
            <person name="Chen Z."/>
            <person name="Freedman E."/>
            <person name="Gellesch M."/>
            <person name="Goldberg J."/>
            <person name="Griggs A."/>
            <person name="Gujja S."/>
            <person name="Heilman E."/>
            <person name="Heiman D."/>
            <person name="Howarth C."/>
            <person name="Mehta T."/>
            <person name="Neiman D."/>
            <person name="Pearson M."/>
            <person name="Roberts A."/>
            <person name="Saif S."/>
            <person name="Shea T."/>
            <person name="Shenoy N."/>
            <person name="Sisk P."/>
            <person name="Stolte C."/>
            <person name="Sykes S."/>
            <person name="White J."/>
            <person name="Yandava C."/>
            <person name="Allen-Vercoe E."/>
            <person name="Sibley C."/>
            <person name="Ambrose C.E."/>
            <person name="Strauss J."/>
            <person name="Daigneault M."/>
            <person name="Haas B."/>
            <person name="Nusbaum C."/>
            <person name="Birren B."/>
        </authorList>
    </citation>
    <scope>NUCLEOTIDE SEQUENCE [LARGE SCALE GENOMIC DNA]</scope>
    <source>
        <strain evidence="2 3">3_1_6</strain>
    </source>
</reference>